<feature type="compositionally biased region" description="Low complexity" evidence="1">
    <location>
        <begin position="530"/>
        <end position="540"/>
    </location>
</feature>
<proteinExistence type="predicted"/>
<dbReference type="GeneID" id="100369461"/>
<dbReference type="Proteomes" id="UP000694865">
    <property type="component" value="Unplaced"/>
</dbReference>
<sequence>MEEQGSRQVTIAGLNDKRQITALFASTASGDFLPPQILYQGKTDRCHPGYNFPDAWNVFHTESHWSNHNSMMRYVDNIIIPYVNATRMRLQLPETQQAVAIFDDFKAHRGQELLKKLNDHNISVVFVPACCTDRLQPLDLSVNKIFKDAIKREFQNWYDERVCSGMNDGVDDPTLDLRLSELKPLHAKWLVTAVQIISQRHDELKEGFLKAGILDSEPPQSLNETPLDDNDVMNSPPMPRITSTKRGLVTRKEKAKNEINQKKIIVDVKPLNEVKIKTLDEIKREKALKNNQKTNQNEVTKTVLVEPKVSEVKKISLRKMRVRQERKLYRPPVELKSKVGGSPPNEQTTVDNKVSRPSIKRLSNIKTISQESDADPAVIKVKSLEEILQEKKLRQQKEDEKKKSDAETQEIKEKKSTSIPIVWNDSPITTAQNPVVVKPVSVTAPVAVEPAAVKPLAVTAPVAAESAAVKPLSVTAPVAVEPAAVKPLAVTAPVAAESAAVKPLSVTAPVAVEPAAVKPLAVTASSKVESSQNSTSTNTNVKKIRLLKRKRKSSQSDAASKKVAVTEEVTTSETVSDTAPNVDSTIPPIQGSDISTTQTKTLKRSRGASLELELRSSGDSKKTKPEPDDSIALEDEFDDLLKDDDLSDDYDRDDSGHEDDLLLELDKMINS</sequence>
<feature type="compositionally biased region" description="Acidic residues" evidence="1">
    <location>
        <begin position="628"/>
        <end position="637"/>
    </location>
</feature>
<dbReference type="InterPro" id="IPR050863">
    <property type="entry name" value="CenT-Element_Derived"/>
</dbReference>
<evidence type="ECO:0000256" key="1">
    <source>
        <dbReference type="SAM" id="MobiDB-lite"/>
    </source>
</evidence>
<feature type="compositionally biased region" description="Basic and acidic residues" evidence="1">
    <location>
        <begin position="328"/>
        <end position="337"/>
    </location>
</feature>
<feature type="region of interest" description="Disordered" evidence="1">
    <location>
        <begin position="393"/>
        <end position="416"/>
    </location>
</feature>
<organism evidence="3 4">
    <name type="scientific">Saccoglossus kowalevskii</name>
    <name type="common">Acorn worm</name>
    <dbReference type="NCBI Taxonomy" id="10224"/>
    <lineage>
        <taxon>Eukaryota</taxon>
        <taxon>Metazoa</taxon>
        <taxon>Hemichordata</taxon>
        <taxon>Enteropneusta</taxon>
        <taxon>Harrimaniidae</taxon>
        <taxon>Saccoglossus</taxon>
    </lineage>
</organism>
<keyword evidence="3" id="KW-1185">Reference proteome</keyword>
<feature type="compositionally biased region" description="Low complexity" evidence="1">
    <location>
        <begin position="566"/>
        <end position="576"/>
    </location>
</feature>
<protein>
    <submittedName>
        <fullName evidence="4">Zinc finger CCCH domain-containing protein 11A-like</fullName>
    </submittedName>
</protein>
<dbReference type="RefSeq" id="XP_006814895.1">
    <property type="nucleotide sequence ID" value="XM_006814832.1"/>
</dbReference>
<feature type="region of interest" description="Disordered" evidence="1">
    <location>
        <begin position="328"/>
        <end position="356"/>
    </location>
</feature>
<dbReference type="PANTHER" id="PTHR19303">
    <property type="entry name" value="TRANSPOSON"/>
    <property type="match status" value="1"/>
</dbReference>
<reference evidence="4" key="1">
    <citation type="submission" date="2025-08" db="UniProtKB">
        <authorList>
            <consortium name="RefSeq"/>
        </authorList>
    </citation>
    <scope>IDENTIFICATION</scope>
    <source>
        <tissue evidence="4">Testes</tissue>
    </source>
</reference>
<dbReference type="InterPro" id="IPR004875">
    <property type="entry name" value="DDE_SF_endonuclease_dom"/>
</dbReference>
<accession>A0ABM0M4F4</accession>
<feature type="region of interest" description="Disordered" evidence="1">
    <location>
        <begin position="523"/>
        <end position="637"/>
    </location>
</feature>
<evidence type="ECO:0000313" key="3">
    <source>
        <dbReference type="Proteomes" id="UP000694865"/>
    </source>
</evidence>
<feature type="region of interest" description="Disordered" evidence="1">
    <location>
        <begin position="215"/>
        <end position="243"/>
    </location>
</feature>
<feature type="compositionally biased region" description="Basic and acidic residues" evidence="1">
    <location>
        <begin position="612"/>
        <end position="627"/>
    </location>
</feature>
<feature type="compositionally biased region" description="Basic residues" evidence="1">
    <location>
        <begin position="542"/>
        <end position="553"/>
    </location>
</feature>
<evidence type="ECO:0000313" key="4">
    <source>
        <dbReference type="RefSeq" id="XP_006814895.1"/>
    </source>
</evidence>
<evidence type="ECO:0000259" key="2">
    <source>
        <dbReference type="Pfam" id="PF03184"/>
    </source>
</evidence>
<gene>
    <name evidence="4" type="primary">LOC100369461</name>
</gene>
<dbReference type="Pfam" id="PF03184">
    <property type="entry name" value="DDE_1"/>
    <property type="match status" value="1"/>
</dbReference>
<feature type="domain" description="DDE-1" evidence="2">
    <location>
        <begin position="17"/>
        <end position="158"/>
    </location>
</feature>
<name>A0ABM0M4F4_SACKO</name>